<proteinExistence type="predicted"/>
<gene>
    <name evidence="1" type="ORF">MNBD_GAMMA07-451</name>
</gene>
<dbReference type="AlphaFoldDB" id="A0A3B0WLN9"/>
<dbReference type="EMBL" id="UOFF01000300">
    <property type="protein sequence ID" value="VAW56908.1"/>
    <property type="molecule type" value="Genomic_DNA"/>
</dbReference>
<name>A0A3B0WLN9_9ZZZZ</name>
<feature type="non-terminal residue" evidence="1">
    <location>
        <position position="60"/>
    </location>
</feature>
<sequence length="60" mass="6632">MEASVKRIRNFFCINRVQISCENRRKIKTSTLIQTISSFLLASLLTACGNGDVATTAPNQ</sequence>
<organism evidence="1">
    <name type="scientific">hydrothermal vent metagenome</name>
    <dbReference type="NCBI Taxonomy" id="652676"/>
    <lineage>
        <taxon>unclassified sequences</taxon>
        <taxon>metagenomes</taxon>
        <taxon>ecological metagenomes</taxon>
    </lineage>
</organism>
<evidence type="ECO:0000313" key="1">
    <source>
        <dbReference type="EMBL" id="VAW56908.1"/>
    </source>
</evidence>
<accession>A0A3B0WLN9</accession>
<reference evidence="1" key="1">
    <citation type="submission" date="2018-06" db="EMBL/GenBank/DDBJ databases">
        <authorList>
            <person name="Zhirakovskaya E."/>
        </authorList>
    </citation>
    <scope>NUCLEOTIDE SEQUENCE</scope>
</reference>
<protein>
    <submittedName>
        <fullName evidence="1">Uncharacterized protein</fullName>
    </submittedName>
</protein>